<dbReference type="GO" id="GO:0008270">
    <property type="term" value="F:zinc ion binding"/>
    <property type="evidence" value="ECO:0007669"/>
    <property type="project" value="InterPro"/>
</dbReference>
<accession>A0AAY5EAC0</accession>
<dbReference type="InterPro" id="IPR016192">
    <property type="entry name" value="APOBEC/CMP_deaminase_Zn-bd"/>
</dbReference>
<dbReference type="GO" id="GO:0005737">
    <property type="term" value="C:cytoplasm"/>
    <property type="evidence" value="ECO:0007669"/>
    <property type="project" value="TreeGrafter"/>
</dbReference>
<dbReference type="Pfam" id="PF00383">
    <property type="entry name" value="dCMP_cyt_deam_1"/>
    <property type="match status" value="1"/>
</dbReference>
<evidence type="ECO:0000256" key="2">
    <source>
        <dbReference type="ARBA" id="ARBA00006576"/>
    </source>
</evidence>
<feature type="domain" description="CMP/dCMP-type deaminase" evidence="9">
    <location>
        <begin position="18"/>
        <end position="140"/>
    </location>
</feature>
<dbReference type="SUPFAM" id="SSF53927">
    <property type="entry name" value="Cytidine deaminase-like"/>
    <property type="match status" value="1"/>
</dbReference>
<evidence type="ECO:0000256" key="5">
    <source>
        <dbReference type="ARBA" id="ARBA00022801"/>
    </source>
</evidence>
<dbReference type="AlphaFoldDB" id="A0AAY5EAC0"/>
<name>A0AAY5EAC0_ELEEL</name>
<reference evidence="10" key="2">
    <citation type="submission" date="2025-08" db="UniProtKB">
        <authorList>
            <consortium name="Ensembl"/>
        </authorList>
    </citation>
    <scope>IDENTIFICATION</scope>
</reference>
<dbReference type="Proteomes" id="UP000314983">
    <property type="component" value="Chromosome 11"/>
</dbReference>
<keyword evidence="6" id="KW-0862">Zinc</keyword>
<dbReference type="PROSITE" id="PS00903">
    <property type="entry name" value="CYT_DCMP_DEAMINASES_1"/>
    <property type="match status" value="1"/>
</dbReference>
<dbReference type="Gene3D" id="3.40.140.10">
    <property type="entry name" value="Cytidine Deaminase, domain 2"/>
    <property type="match status" value="1"/>
</dbReference>
<evidence type="ECO:0000313" key="11">
    <source>
        <dbReference type="Proteomes" id="UP000314983"/>
    </source>
</evidence>
<dbReference type="EC" id="3.5.4.12" evidence="7"/>
<protein>
    <recommendedName>
        <fullName evidence="8">dCMP deaminase</fullName>
        <ecNumber evidence="7">3.5.4.12</ecNumber>
    </recommendedName>
    <alternativeName>
        <fullName evidence="8">dCMP deaminase</fullName>
    </alternativeName>
</protein>
<dbReference type="Ensembl" id="ENSEEET00000065709.1">
    <property type="protein sequence ID" value="ENSEEEP00000053479.1"/>
    <property type="gene ID" value="ENSEEEG00000026488.1"/>
</dbReference>
<dbReference type="PROSITE" id="PS51747">
    <property type="entry name" value="CYT_DCMP_DEAMINASES_2"/>
    <property type="match status" value="1"/>
</dbReference>
<organism evidence="10 11">
    <name type="scientific">Electrophorus electricus</name>
    <name type="common">Electric eel</name>
    <name type="synonym">Gymnotus electricus</name>
    <dbReference type="NCBI Taxonomy" id="8005"/>
    <lineage>
        <taxon>Eukaryota</taxon>
        <taxon>Metazoa</taxon>
        <taxon>Chordata</taxon>
        <taxon>Craniata</taxon>
        <taxon>Vertebrata</taxon>
        <taxon>Euteleostomi</taxon>
        <taxon>Actinopterygii</taxon>
        <taxon>Neopterygii</taxon>
        <taxon>Teleostei</taxon>
        <taxon>Ostariophysi</taxon>
        <taxon>Gymnotiformes</taxon>
        <taxon>Gymnotoidei</taxon>
        <taxon>Gymnotidae</taxon>
        <taxon>Electrophorus</taxon>
    </lineage>
</organism>
<keyword evidence="11" id="KW-1185">Reference proteome</keyword>
<dbReference type="PANTHER" id="PTHR11086:SF18">
    <property type="entry name" value="DEOXYCYTIDYLATE DEAMINASE"/>
    <property type="match status" value="1"/>
</dbReference>
<evidence type="ECO:0000256" key="6">
    <source>
        <dbReference type="ARBA" id="ARBA00022833"/>
    </source>
</evidence>
<keyword evidence="5" id="KW-0378">Hydrolase</keyword>
<keyword evidence="4" id="KW-0545">Nucleotide biosynthesis</keyword>
<proteinExistence type="inferred from homology"/>
<evidence type="ECO:0000256" key="4">
    <source>
        <dbReference type="ARBA" id="ARBA00022727"/>
    </source>
</evidence>
<evidence type="ECO:0000313" key="10">
    <source>
        <dbReference type="Ensembl" id="ENSEEEP00000053479.1"/>
    </source>
</evidence>
<dbReference type="InterPro" id="IPR002125">
    <property type="entry name" value="CMP_dCMP_dom"/>
</dbReference>
<evidence type="ECO:0000256" key="8">
    <source>
        <dbReference type="ARBA" id="ARBA00041763"/>
    </source>
</evidence>
<reference evidence="10 11" key="1">
    <citation type="submission" date="2020-05" db="EMBL/GenBank/DDBJ databases">
        <title>Electrophorus electricus (electric eel) genome, fEleEle1, primary haplotype.</title>
        <authorList>
            <person name="Myers G."/>
            <person name="Meyer A."/>
            <person name="Fedrigo O."/>
            <person name="Formenti G."/>
            <person name="Rhie A."/>
            <person name="Tracey A."/>
            <person name="Sims Y."/>
            <person name="Jarvis E.D."/>
        </authorList>
    </citation>
    <scope>NUCLEOTIDE SEQUENCE [LARGE SCALE GENOMIC DNA]</scope>
</reference>
<comment type="cofactor">
    <cofactor evidence="1">
        <name>Zn(2+)</name>
        <dbReference type="ChEBI" id="CHEBI:29105"/>
    </cofactor>
</comment>
<dbReference type="InterPro" id="IPR016193">
    <property type="entry name" value="Cytidine_deaminase-like"/>
</dbReference>
<reference evidence="10" key="3">
    <citation type="submission" date="2025-09" db="UniProtKB">
        <authorList>
            <consortium name="Ensembl"/>
        </authorList>
    </citation>
    <scope>IDENTIFICATION</scope>
</reference>
<dbReference type="InterPro" id="IPR015517">
    <property type="entry name" value="dCMP_deaminase-rel"/>
</dbReference>
<evidence type="ECO:0000259" key="9">
    <source>
        <dbReference type="PROSITE" id="PS51747"/>
    </source>
</evidence>
<evidence type="ECO:0000256" key="1">
    <source>
        <dbReference type="ARBA" id="ARBA00001947"/>
    </source>
</evidence>
<dbReference type="PANTHER" id="PTHR11086">
    <property type="entry name" value="DEOXYCYTIDYLATE DEAMINASE-RELATED"/>
    <property type="match status" value="1"/>
</dbReference>
<evidence type="ECO:0000256" key="3">
    <source>
        <dbReference type="ARBA" id="ARBA00022723"/>
    </source>
</evidence>
<comment type="similarity">
    <text evidence="2">Belongs to the cytidine and deoxycytidylate deaminase family.</text>
</comment>
<evidence type="ECO:0000256" key="7">
    <source>
        <dbReference type="ARBA" id="ARBA00038938"/>
    </source>
</evidence>
<keyword evidence="3" id="KW-0479">Metal-binding</keyword>
<sequence>GYNTPYYSSGRRAEDILQHEVYFMGVALLSAQRSKDPNTQVGACIVDQKNNENKIVVATVTVLFPGYRATLCCTVCHAELNAILNSSPRSVKDCSMYVTLFPCNECAKLIIQTGECTPAQSPRVHPHTCSEPLGSPSHLQRAPGLILTPAPSPWVNPHTCSKPLG</sequence>
<dbReference type="GeneTree" id="ENSGT00940000153676"/>
<dbReference type="GO" id="GO:0004132">
    <property type="term" value="F:dCMP deaminase activity"/>
    <property type="evidence" value="ECO:0007669"/>
    <property type="project" value="TreeGrafter"/>
</dbReference>